<name>A0AAU7DRX9_9MICO</name>
<protein>
    <submittedName>
        <fullName evidence="1">DUF3375 domain-containing protein</fullName>
    </submittedName>
</protein>
<sequence>MSIIASALKYERIAESNATLRLLRATNLAVVAAILETHLGTPGAKLVAEDLFELIEADLFDLREHFELPKTAKAYCDDWRVAGFLIRRPATTARGETYELSADALSAIRTLGQLSAPQSTITESRLVNLAAAIRQIAIDTDPDVTRRKAALLAERDAIDEEIARIKTGHLSILENRRALERVADVLSQAQDLPADFARVRAKFEDLNTNLRHSIVTSDQSQSTVLDEVFRGVNLIEDSDEGRTFTAFLALLRDPERSAALDGDIAEVLAREFATELSADARHNLRSLLPALKSGSRDVNSALTEFARGLRRYVYSQEYQRDRTLRALIQQSLAAALPASQVVRPTTEVNVALELSAMKLFSAGTISPHDPSDFDTGGLLEQQRELVTEFADLAAIVRESEIDFSELTANVNTLLQQIQRPTIGQVLREFPATQGIASVVGLMSLARQQGAVKPGATEQLQWLGLDGVTRTALVEHHIFTKEVVA</sequence>
<evidence type="ECO:0000313" key="1">
    <source>
        <dbReference type="EMBL" id="XBH20440.1"/>
    </source>
</evidence>
<dbReference type="InterPro" id="IPR021804">
    <property type="entry name" value="DUF3375"/>
</dbReference>
<organism evidence="1">
    <name type="scientific">Jonesiaceae bacterium BS-20</name>
    <dbReference type="NCBI Taxonomy" id="3120821"/>
    <lineage>
        <taxon>Bacteria</taxon>
        <taxon>Bacillati</taxon>
        <taxon>Actinomycetota</taxon>
        <taxon>Actinomycetes</taxon>
        <taxon>Micrococcales</taxon>
        <taxon>Jonesiaceae</taxon>
    </lineage>
</organism>
<gene>
    <name evidence="1" type="ORF">V5R04_09285</name>
</gene>
<accession>A0AAU7DRX9</accession>
<proteinExistence type="predicted"/>
<reference evidence="1" key="1">
    <citation type="submission" date="2024-02" db="EMBL/GenBank/DDBJ databases">
        <title>Tomenella chthoni gen. nov. sp. nov., a member of the family Jonesiaceae isolated from bat guano.</title>
        <authorList>
            <person name="Miller S.L."/>
            <person name="King J."/>
            <person name="Sankaranarayanan K."/>
            <person name="Lawson P.A."/>
        </authorList>
    </citation>
    <scope>NUCLEOTIDE SEQUENCE</scope>
    <source>
        <strain evidence="1">BS-20</strain>
    </source>
</reference>
<dbReference type="Pfam" id="PF11855">
    <property type="entry name" value="DUF3375"/>
    <property type="match status" value="1"/>
</dbReference>
<dbReference type="AlphaFoldDB" id="A0AAU7DRX9"/>
<dbReference type="EMBL" id="CP146203">
    <property type="protein sequence ID" value="XBH20440.1"/>
    <property type="molecule type" value="Genomic_DNA"/>
</dbReference>